<dbReference type="InterPro" id="IPR000858">
    <property type="entry name" value="S_locus_glycoprot_dom"/>
</dbReference>
<dbReference type="InterPro" id="IPR001480">
    <property type="entry name" value="Bulb-type_lectin_dom"/>
</dbReference>
<evidence type="ECO:0000313" key="7">
    <source>
        <dbReference type="Proteomes" id="UP000541444"/>
    </source>
</evidence>
<name>A0A7J7MCJ9_9MAGN</name>
<dbReference type="Gene3D" id="2.90.10.30">
    <property type="match status" value="1"/>
</dbReference>
<dbReference type="InterPro" id="IPR036426">
    <property type="entry name" value="Bulb-type_lectin_dom_sf"/>
</dbReference>
<sequence>MRTSHSEITSLHQILLFIILSTPWFQLGITQELLIGFSATPDSSISTFQPLLKDPTGNFSLVFLRVNQSQLALAILHFLSSEPVWIAKTSTSVKWSKSTQLIFDGRLTLSDRKAGVFWSTHSNGGDRLLLLNNSNLQIQQKSHIIWQSFDFPSDTLIGNQNFTSTMSLVNGGFSMSLGDDFLGLYASFKPDSNQIYWKHTAMQAKAAIVKGKGSIYARISSNGFLGMYQTEAAPVDVLPFDSFQRTITGIRRLKLESDGNLKGYFWNGSIWVNEFVAITNDCELPSSCGLYSLCEPGKSCSCLDDQKDYDLGECFSPESSNLCADTNGKRDDYWILRRKGVELPYKELMAFEQMGSLDDCESSCERNCSCWGALFNNASGYCYKVDYLINTLVSVGDESKLGYFKVPIVAEKKRLVSVAVGVVILVGAISVFIGVVGYVSYRVWRRKRRGRLNSGFFENGLSPGSYRDLGSSSFGSVELSKS</sequence>
<dbReference type="InterPro" id="IPR051343">
    <property type="entry name" value="G-type_lectin_kinases/EP1-like"/>
</dbReference>
<dbReference type="PIRSF" id="PIRSF002686">
    <property type="entry name" value="SLG"/>
    <property type="match status" value="1"/>
</dbReference>
<keyword evidence="4" id="KW-0472">Membrane</keyword>
<evidence type="ECO:0000256" key="2">
    <source>
        <dbReference type="ARBA" id="ARBA00022729"/>
    </source>
</evidence>
<accession>A0A7J7MCJ9</accession>
<dbReference type="AlphaFoldDB" id="A0A7J7MCJ9"/>
<dbReference type="SUPFAM" id="SSF51110">
    <property type="entry name" value="alpha-D-mannose-specific plant lectins"/>
    <property type="match status" value="1"/>
</dbReference>
<protein>
    <recommendedName>
        <fullName evidence="5">Apple domain-containing protein</fullName>
    </recommendedName>
</protein>
<dbReference type="GO" id="GO:0048544">
    <property type="term" value="P:recognition of pollen"/>
    <property type="evidence" value="ECO:0007669"/>
    <property type="project" value="InterPro"/>
</dbReference>
<keyword evidence="7" id="KW-1185">Reference proteome</keyword>
<evidence type="ECO:0000313" key="6">
    <source>
        <dbReference type="EMBL" id="KAF6152510.1"/>
    </source>
</evidence>
<keyword evidence="2" id="KW-0732">Signal</keyword>
<comment type="function">
    <text evidence="1">Involved in sporophytic self-incompatibility system (the inability of flowering plants to achieve self-fertilization).</text>
</comment>
<feature type="transmembrane region" description="Helical" evidence="4">
    <location>
        <begin position="415"/>
        <end position="441"/>
    </location>
</feature>
<keyword evidence="4" id="KW-1133">Transmembrane helix</keyword>
<dbReference type="PANTHER" id="PTHR47976">
    <property type="entry name" value="G-TYPE LECTIN S-RECEPTOR-LIKE SERINE/THREONINE-PROTEIN KINASE SD2-5"/>
    <property type="match status" value="1"/>
</dbReference>
<organism evidence="6 7">
    <name type="scientific">Kingdonia uniflora</name>
    <dbReference type="NCBI Taxonomy" id="39325"/>
    <lineage>
        <taxon>Eukaryota</taxon>
        <taxon>Viridiplantae</taxon>
        <taxon>Streptophyta</taxon>
        <taxon>Embryophyta</taxon>
        <taxon>Tracheophyta</taxon>
        <taxon>Spermatophyta</taxon>
        <taxon>Magnoliopsida</taxon>
        <taxon>Ranunculales</taxon>
        <taxon>Circaeasteraceae</taxon>
        <taxon>Kingdonia</taxon>
    </lineage>
</organism>
<evidence type="ECO:0000259" key="5">
    <source>
        <dbReference type="PROSITE" id="PS50948"/>
    </source>
</evidence>
<dbReference type="EMBL" id="JACGCM010001627">
    <property type="protein sequence ID" value="KAF6152510.1"/>
    <property type="molecule type" value="Genomic_DNA"/>
</dbReference>
<comment type="caution">
    <text evidence="6">The sequence shown here is derived from an EMBL/GenBank/DDBJ whole genome shotgun (WGS) entry which is preliminary data.</text>
</comment>
<keyword evidence="4" id="KW-0812">Transmembrane</keyword>
<reference evidence="6 7" key="1">
    <citation type="journal article" date="2020" name="IScience">
        <title>Genome Sequencing of the Endangered Kingdonia uniflora (Circaeasteraceae, Ranunculales) Reveals Potential Mechanisms of Evolutionary Specialization.</title>
        <authorList>
            <person name="Sun Y."/>
            <person name="Deng T."/>
            <person name="Zhang A."/>
            <person name="Moore M.J."/>
            <person name="Landis J.B."/>
            <person name="Lin N."/>
            <person name="Zhang H."/>
            <person name="Zhang X."/>
            <person name="Huang J."/>
            <person name="Zhang X."/>
            <person name="Sun H."/>
            <person name="Wang H."/>
        </authorList>
    </citation>
    <scope>NUCLEOTIDE SEQUENCE [LARGE SCALE GENOMIC DNA]</scope>
    <source>
        <strain evidence="6">TB1705</strain>
        <tissue evidence="6">Leaf</tissue>
    </source>
</reference>
<dbReference type="InterPro" id="IPR035446">
    <property type="entry name" value="SLSG/EP1"/>
</dbReference>
<keyword evidence="3" id="KW-1015">Disulfide bond</keyword>
<dbReference type="Proteomes" id="UP000541444">
    <property type="component" value="Unassembled WGS sequence"/>
</dbReference>
<feature type="domain" description="Apple" evidence="5">
    <location>
        <begin position="323"/>
        <end position="408"/>
    </location>
</feature>
<dbReference type="PROSITE" id="PS50948">
    <property type="entry name" value="PAN"/>
    <property type="match status" value="1"/>
</dbReference>
<evidence type="ECO:0000256" key="3">
    <source>
        <dbReference type="ARBA" id="ARBA00023157"/>
    </source>
</evidence>
<dbReference type="InterPro" id="IPR003609">
    <property type="entry name" value="Pan_app"/>
</dbReference>
<evidence type="ECO:0000256" key="4">
    <source>
        <dbReference type="SAM" id="Phobius"/>
    </source>
</evidence>
<dbReference type="Pfam" id="PF01453">
    <property type="entry name" value="B_lectin"/>
    <property type="match status" value="1"/>
</dbReference>
<dbReference type="Pfam" id="PF00954">
    <property type="entry name" value="S_locus_glycop"/>
    <property type="match status" value="1"/>
</dbReference>
<proteinExistence type="predicted"/>
<gene>
    <name evidence="6" type="ORF">GIB67_023204</name>
</gene>
<evidence type="ECO:0000256" key="1">
    <source>
        <dbReference type="ARBA" id="ARBA00003061"/>
    </source>
</evidence>
<dbReference type="OrthoDB" id="590879at2759"/>
<dbReference type="SMART" id="SM00108">
    <property type="entry name" value="B_lectin"/>
    <property type="match status" value="1"/>
</dbReference>